<reference evidence="1 2" key="1">
    <citation type="submission" date="2019-07" db="EMBL/GenBank/DDBJ databases">
        <title>Whole genome shotgun sequence of Pseudoalteromonas atlantica NBRC 103033.</title>
        <authorList>
            <person name="Hosoyama A."/>
            <person name="Uohara A."/>
            <person name="Ohji S."/>
            <person name="Ichikawa N."/>
        </authorList>
    </citation>
    <scope>NUCLEOTIDE SEQUENCE [LARGE SCALE GENOMIC DNA]</scope>
    <source>
        <strain evidence="1 2">NBRC 103033</strain>
    </source>
</reference>
<proteinExistence type="predicted"/>
<dbReference type="Proteomes" id="UP000321189">
    <property type="component" value="Unassembled WGS sequence"/>
</dbReference>
<name>A0ABQ0UIX6_PSEAF</name>
<organism evidence="1 2">
    <name type="scientific">Pseudoalteromonas atlantica</name>
    <name type="common">Alteromonas atlantica</name>
    <dbReference type="NCBI Taxonomy" id="288"/>
    <lineage>
        <taxon>Bacteria</taxon>
        <taxon>Pseudomonadati</taxon>
        <taxon>Pseudomonadota</taxon>
        <taxon>Gammaproteobacteria</taxon>
        <taxon>Alteromonadales</taxon>
        <taxon>Pseudoalteromonadaceae</taxon>
        <taxon>Pseudoalteromonas</taxon>
    </lineage>
</organism>
<accession>A0ABQ0UIX6</accession>
<dbReference type="EMBL" id="BJUT01000025">
    <property type="protein sequence ID" value="GEK76984.1"/>
    <property type="molecule type" value="Genomic_DNA"/>
</dbReference>
<gene>
    <name evidence="1" type="ORF">PAT01_22880</name>
</gene>
<protein>
    <submittedName>
        <fullName evidence="1">Uncharacterized protein</fullName>
    </submittedName>
</protein>
<comment type="caution">
    <text evidence="1">The sequence shown here is derived from an EMBL/GenBank/DDBJ whole genome shotgun (WGS) entry which is preliminary data.</text>
</comment>
<keyword evidence="2" id="KW-1185">Reference proteome</keyword>
<sequence length="50" mass="5794">MGVSLELDCSPWLDGKYKYTLKITRSVIKNGKRALPDCFEYIVFIPENKL</sequence>
<evidence type="ECO:0000313" key="1">
    <source>
        <dbReference type="EMBL" id="GEK76984.1"/>
    </source>
</evidence>
<evidence type="ECO:0000313" key="2">
    <source>
        <dbReference type="Proteomes" id="UP000321189"/>
    </source>
</evidence>